<accession>A0A2V5HPT9</accession>
<protein>
    <recommendedName>
        <fullName evidence="2">N-acetyltransferase domain-containing protein</fullName>
    </recommendedName>
</protein>
<organism evidence="3 4">
    <name type="scientific">Aspergillus indologenus CBS 114.80</name>
    <dbReference type="NCBI Taxonomy" id="1450541"/>
    <lineage>
        <taxon>Eukaryota</taxon>
        <taxon>Fungi</taxon>
        <taxon>Dikarya</taxon>
        <taxon>Ascomycota</taxon>
        <taxon>Pezizomycotina</taxon>
        <taxon>Eurotiomycetes</taxon>
        <taxon>Eurotiomycetidae</taxon>
        <taxon>Eurotiales</taxon>
        <taxon>Aspergillaceae</taxon>
        <taxon>Aspergillus</taxon>
        <taxon>Aspergillus subgen. Circumdati</taxon>
    </lineage>
</organism>
<evidence type="ECO:0000259" key="2">
    <source>
        <dbReference type="Pfam" id="PF00583"/>
    </source>
</evidence>
<keyword evidence="4" id="KW-1185">Reference proteome</keyword>
<dbReference type="GO" id="GO:0016747">
    <property type="term" value="F:acyltransferase activity, transferring groups other than amino-acyl groups"/>
    <property type="evidence" value="ECO:0007669"/>
    <property type="project" value="InterPro"/>
</dbReference>
<dbReference type="PANTHER" id="PTHR42791">
    <property type="entry name" value="GNAT FAMILY ACETYLTRANSFERASE"/>
    <property type="match status" value="1"/>
</dbReference>
<dbReference type="InterPro" id="IPR016181">
    <property type="entry name" value="Acyl_CoA_acyltransferase"/>
</dbReference>
<gene>
    <name evidence="3" type="ORF">BP00DRAFT_86701</name>
</gene>
<dbReference type="AlphaFoldDB" id="A0A2V5HPT9"/>
<dbReference type="Pfam" id="PF00583">
    <property type="entry name" value="Acetyltransf_1"/>
    <property type="match status" value="1"/>
</dbReference>
<dbReference type="SUPFAM" id="SSF55729">
    <property type="entry name" value="Acyl-CoA N-acyltransferases (Nat)"/>
    <property type="match status" value="1"/>
</dbReference>
<evidence type="ECO:0000313" key="4">
    <source>
        <dbReference type="Proteomes" id="UP000248817"/>
    </source>
</evidence>
<dbReference type="PANTHER" id="PTHR42791:SF5">
    <property type="entry name" value="HYPOTHETICAL ACETYLTRANSFERASE (EUROFUNG)"/>
    <property type="match status" value="1"/>
</dbReference>
<feature type="region of interest" description="Disordered" evidence="1">
    <location>
        <begin position="96"/>
        <end position="118"/>
    </location>
</feature>
<evidence type="ECO:0000256" key="1">
    <source>
        <dbReference type="SAM" id="MobiDB-lite"/>
    </source>
</evidence>
<dbReference type="CDD" id="cd04301">
    <property type="entry name" value="NAT_SF"/>
    <property type="match status" value="1"/>
</dbReference>
<name>A0A2V5HPT9_9EURO</name>
<evidence type="ECO:0000313" key="3">
    <source>
        <dbReference type="EMBL" id="PYI25821.1"/>
    </source>
</evidence>
<dbReference type="InterPro" id="IPR052523">
    <property type="entry name" value="Trichothecene_AcTrans"/>
</dbReference>
<dbReference type="InterPro" id="IPR000182">
    <property type="entry name" value="GNAT_dom"/>
</dbReference>
<dbReference type="Proteomes" id="UP000248817">
    <property type="component" value="Unassembled WGS sequence"/>
</dbReference>
<dbReference type="EMBL" id="KZ825624">
    <property type="protein sequence ID" value="PYI25821.1"/>
    <property type="molecule type" value="Genomic_DNA"/>
</dbReference>
<dbReference type="Gene3D" id="3.40.630.30">
    <property type="match status" value="1"/>
</dbReference>
<sequence length="272" mass="31563">MRFQLSELDPESDALSEFVTCQVTSFGEPFQPIYRFFYPIFGGEPEAQKQEALTNLVQLHREWAREDPDSVFLQIRDRDRDNRLVAGVYFKVHRQNPYARGGNGDRSGDSEEEHDPSAALWYPEGARREYITRCIEIFSEPHMKLMQKPHVYIFVGFVLPEYRQLGLADMLLVEVCRRADELGLESWLEAVIAMGVTIYRRHGFIPYSGGLLVQPAATEVEAQDADWQDIEARMQPLRYWPMWRPPHGKIELGKTSPPWGELSTNRRFLGRL</sequence>
<feature type="domain" description="N-acetyltransferase" evidence="2">
    <location>
        <begin position="116"/>
        <end position="190"/>
    </location>
</feature>
<reference evidence="3 4" key="1">
    <citation type="submission" date="2018-02" db="EMBL/GenBank/DDBJ databases">
        <title>The genomes of Aspergillus section Nigri reveals drivers in fungal speciation.</title>
        <authorList>
            <consortium name="DOE Joint Genome Institute"/>
            <person name="Vesth T.C."/>
            <person name="Nybo J."/>
            <person name="Theobald S."/>
            <person name="Brandl J."/>
            <person name="Frisvad J.C."/>
            <person name="Nielsen K.F."/>
            <person name="Lyhne E.K."/>
            <person name="Kogle M.E."/>
            <person name="Kuo A."/>
            <person name="Riley R."/>
            <person name="Clum A."/>
            <person name="Nolan M."/>
            <person name="Lipzen A."/>
            <person name="Salamov A."/>
            <person name="Henrissat B."/>
            <person name="Wiebenga A."/>
            <person name="De vries R.P."/>
            <person name="Grigoriev I.V."/>
            <person name="Mortensen U.H."/>
            <person name="Andersen M.R."/>
            <person name="Baker S.E."/>
        </authorList>
    </citation>
    <scope>NUCLEOTIDE SEQUENCE [LARGE SCALE GENOMIC DNA]</scope>
    <source>
        <strain evidence="3 4">CBS 114.80</strain>
    </source>
</reference>
<proteinExistence type="predicted"/>